<organism evidence="2">
    <name type="scientific">Oryza sativa subsp. japonica</name>
    <name type="common">Rice</name>
    <dbReference type="NCBI Taxonomy" id="39947"/>
    <lineage>
        <taxon>Eukaryota</taxon>
        <taxon>Viridiplantae</taxon>
        <taxon>Streptophyta</taxon>
        <taxon>Embryophyta</taxon>
        <taxon>Tracheophyta</taxon>
        <taxon>Spermatophyta</taxon>
        <taxon>Magnoliopsida</taxon>
        <taxon>Liliopsida</taxon>
        <taxon>Poales</taxon>
        <taxon>Poaceae</taxon>
        <taxon>BOP clade</taxon>
        <taxon>Oryzoideae</taxon>
        <taxon>Oryzeae</taxon>
        <taxon>Oryzinae</taxon>
        <taxon>Oryza</taxon>
        <taxon>Oryza sativa</taxon>
    </lineage>
</organism>
<name>Q5NAN1_ORYSJ</name>
<feature type="region of interest" description="Disordered" evidence="1">
    <location>
        <begin position="157"/>
        <end position="189"/>
    </location>
</feature>
<accession>Q5NAN1</accession>
<feature type="compositionally biased region" description="Gly residues" evidence="1">
    <location>
        <begin position="350"/>
        <end position="369"/>
    </location>
</feature>
<dbReference type="Proteomes" id="UP000817658">
    <property type="component" value="Chromosome 1"/>
</dbReference>
<protein>
    <submittedName>
        <fullName evidence="2">Uncharacterized protein</fullName>
    </submittedName>
</protein>
<feature type="region of interest" description="Disordered" evidence="1">
    <location>
        <begin position="41"/>
        <end position="85"/>
    </location>
</feature>
<feature type="compositionally biased region" description="Low complexity" evidence="1">
    <location>
        <begin position="51"/>
        <end position="60"/>
    </location>
</feature>
<feature type="region of interest" description="Disordered" evidence="1">
    <location>
        <begin position="1"/>
        <end position="22"/>
    </location>
</feature>
<dbReference type="EMBL" id="AP002855">
    <property type="protein sequence ID" value="BAD81473.1"/>
    <property type="molecule type" value="Genomic_DNA"/>
</dbReference>
<feature type="compositionally biased region" description="Gly residues" evidence="1">
    <location>
        <begin position="269"/>
        <end position="283"/>
    </location>
</feature>
<feature type="compositionally biased region" description="Basic and acidic residues" evidence="1">
    <location>
        <begin position="373"/>
        <end position="389"/>
    </location>
</feature>
<proteinExistence type="predicted"/>
<feature type="compositionally biased region" description="Basic and acidic residues" evidence="1">
    <location>
        <begin position="243"/>
        <end position="258"/>
    </location>
</feature>
<dbReference type="AlphaFoldDB" id="Q5NAN1"/>
<evidence type="ECO:0000313" key="2">
    <source>
        <dbReference type="EMBL" id="BAD81473.1"/>
    </source>
</evidence>
<sequence length="389" mass="41244">MESTATSGWRQQMRWQPQVRGGNRVSVGFDAEVVMAKERRATAKPAVGGCAAESRAAAARDWSPPARSRDGERRGKHSRGRGELRQLGKMRKGGAGMVFTGSGGGEELGSRWQRLEEWGRCHGERGVAASIPAGRVGKSGDVRGGNRVSAGFDAEEVMDEERRATAKPTGEAVPRAGARVRGGGGGPRPVVVQTADDEWLETANAVAAEERCATAKQAMGAARRQLGRWLGAAAARNRRSPARGRDGERHGEYGKGRGELGQFGKMREGGAGMDFTGSGGGEELGFRCRRSGGRGAARNGEAGSGGGAAADRAASARDRSSPARGRDREQHGEHGRGRGELRQFRKMREGGAGMDLIGSGGSEELGLGGNSRWSRDNVMGREELRRRFP</sequence>
<feature type="compositionally biased region" description="Polar residues" evidence="1">
    <location>
        <begin position="1"/>
        <end position="15"/>
    </location>
</feature>
<feature type="region of interest" description="Disordered" evidence="1">
    <location>
        <begin position="232"/>
        <end position="389"/>
    </location>
</feature>
<evidence type="ECO:0000256" key="1">
    <source>
        <dbReference type="SAM" id="MobiDB-lite"/>
    </source>
</evidence>
<reference evidence="2" key="1">
    <citation type="journal article" date="2002" name="Nature">
        <title>The genome sequence and structure of rice chromosome 1.</title>
        <authorList>
            <person name="Sasaki T."/>
            <person name="Matsumoto T."/>
            <person name="Yamamoto K."/>
            <person name="Sakata K."/>
            <person name="Baba T."/>
            <person name="Katayose Y."/>
            <person name="Wu J."/>
            <person name="Niimura Y."/>
            <person name="Cheng Z."/>
            <person name="Nagamura Y."/>
            <person name="Antonio B.A."/>
            <person name="Kanamori H."/>
            <person name="Hosokawa S."/>
            <person name="Masukawa M."/>
            <person name="Arikawa K."/>
            <person name="Chiden Y."/>
            <person name="Hayashi M."/>
            <person name="Okamoto M."/>
            <person name="Ando T."/>
            <person name="Aoki H."/>
            <person name="Arita K."/>
            <person name="Hamada M."/>
            <person name="Harada C."/>
            <person name="Hijishita S."/>
            <person name="Honda M."/>
            <person name="Ichikawa Y."/>
            <person name="Idonuma A."/>
            <person name="Iijima M."/>
            <person name="Ikeda M."/>
            <person name="Ikeno M."/>
            <person name="Itoh S."/>
            <person name="Itoh T."/>
            <person name="Itoh Y."/>
            <person name="Itoh Y."/>
            <person name="Iwabuchi A."/>
            <person name="Kamiya K."/>
            <person name="Karasawa W."/>
            <person name="Katagiri S."/>
            <person name="Kikuta A."/>
            <person name="Kobayashi N."/>
            <person name="Kono I."/>
            <person name="Machita K."/>
            <person name="Maehara T."/>
            <person name="Mizuno H."/>
            <person name="Mizubayashi T."/>
            <person name="Mukai Y."/>
            <person name="Nagasaki H."/>
            <person name="Nakashima M."/>
            <person name="Nakama Y."/>
            <person name="Nakamichi Y."/>
            <person name="Nakamura M."/>
            <person name="Namiki N."/>
            <person name="Negishi M."/>
            <person name="Ohta I."/>
            <person name="Ono N."/>
            <person name="Saji S."/>
            <person name="Sakai K."/>
            <person name="Shibata M."/>
            <person name="Shimokawa T."/>
            <person name="Shomura A."/>
            <person name="Song J."/>
            <person name="Takazaki Y."/>
            <person name="Terasawa K."/>
            <person name="Tsuji K."/>
            <person name="Waki K."/>
            <person name="Yamagata H."/>
            <person name="Yamane H."/>
            <person name="Yoshiki S."/>
            <person name="Yoshihara R."/>
            <person name="Yukawa K."/>
            <person name="Zhong H."/>
            <person name="Iwama H."/>
            <person name="Endo T."/>
            <person name="Ito H."/>
            <person name="Hahn J.H."/>
            <person name="Kim H.I."/>
            <person name="Eun M.Y."/>
            <person name="Yano M."/>
            <person name="Jiang J."/>
            <person name="Gojobori T."/>
        </authorList>
    </citation>
    <scope>NUCLEOTIDE SEQUENCE [LARGE SCALE GENOMIC DNA]</scope>
</reference>
<gene>
    <name evidence="2" type="primary">OSJNBa0086P08.13</name>
</gene>
<feature type="compositionally biased region" description="Basic and acidic residues" evidence="1">
    <location>
        <begin position="314"/>
        <end position="349"/>
    </location>
</feature>